<organism evidence="9 10">
    <name type="scientific">Streptomyces broussonetiae</name>
    <dbReference type="NCBI Taxonomy" id="2686304"/>
    <lineage>
        <taxon>Bacteria</taxon>
        <taxon>Bacillati</taxon>
        <taxon>Actinomycetota</taxon>
        <taxon>Actinomycetes</taxon>
        <taxon>Kitasatosporales</taxon>
        <taxon>Streptomycetaceae</taxon>
        <taxon>Streptomyces</taxon>
    </lineage>
</organism>
<dbReference type="PANTHER" id="PTHR42718">
    <property type="entry name" value="MAJOR FACILITATOR SUPERFAMILY MULTIDRUG TRANSPORTER MFSC"/>
    <property type="match status" value="1"/>
</dbReference>
<keyword evidence="3 7" id="KW-0812">Transmembrane</keyword>
<keyword evidence="4 7" id="KW-1133">Transmembrane helix</keyword>
<sequence>MASHARTRTAHPTPVLGVVLLSVFAFALLQSLISPVLPVLRAELDTSQDLIAWVMTAFLLSASISTPLLGRLGDRYGKDRVLVASLVALAAGSAVSALAPGIELMLVGRVVQGVGGGVLPLAFGIIRDELPRERAPGAIGVAAALAAVGGGVGIVVAGPLTDTLGVRSLFWVPAVLTAVAAVTARLVVPPSPSRSRGPISWLATVLLAGWLTALLVPLAQASRWGWTSAAVILPLVAAVVLAVAWVVTERRSDRPLVDMRMMRSPAVWATNLVSLLFGVGLFAVMVFLPGFVQAPPESGYGFGVSVTRSGLLLLPMTVTMFFAGLASARLARRFGPRAVLVAASALNATAVAMLAVQHDRQWQIPVALALLGIALGTAFSTMANVIVAAVRPDQTGVANGVTANVRTLGGSLGVAAMSAIVGAHTPVGGGLPTETGYTVGFAVLGVAGVAALVAATRVPGRAPTTTR</sequence>
<reference evidence="9 10" key="1">
    <citation type="submission" date="2024-01" db="EMBL/GenBank/DDBJ databases">
        <title>Genome mining of biosynthetic gene clusters to explore secondary metabolites of Streptomyces sp.</title>
        <authorList>
            <person name="Baig A."/>
            <person name="Ajitkumar Shintre N."/>
            <person name="Kumar H."/>
            <person name="Anbarasu A."/>
            <person name="Ramaiah S."/>
        </authorList>
    </citation>
    <scope>NUCLEOTIDE SEQUENCE [LARGE SCALE GENOMIC DNA]</scope>
    <source>
        <strain evidence="9 10">A57</strain>
    </source>
</reference>
<feature type="transmembrane region" description="Helical" evidence="7">
    <location>
        <begin position="200"/>
        <end position="219"/>
    </location>
</feature>
<dbReference type="Gene3D" id="1.20.1250.20">
    <property type="entry name" value="MFS general substrate transporter like domains"/>
    <property type="match status" value="2"/>
</dbReference>
<dbReference type="PANTHER" id="PTHR42718:SF9">
    <property type="entry name" value="MAJOR FACILITATOR SUPERFAMILY MULTIDRUG TRANSPORTER MFSC"/>
    <property type="match status" value="1"/>
</dbReference>
<evidence type="ECO:0000256" key="5">
    <source>
        <dbReference type="ARBA" id="ARBA00023136"/>
    </source>
</evidence>
<dbReference type="InterPro" id="IPR011701">
    <property type="entry name" value="MFS"/>
</dbReference>
<dbReference type="RefSeq" id="WP_376734984.1">
    <property type="nucleotide sequence ID" value="NZ_JAYMRP010000031.1"/>
</dbReference>
<feature type="transmembrane region" description="Helical" evidence="7">
    <location>
        <begin position="362"/>
        <end position="387"/>
    </location>
</feature>
<accession>A0ABV5EHW2</accession>
<keyword evidence="5 7" id="KW-0472">Membrane</keyword>
<dbReference type="SUPFAM" id="SSF103473">
    <property type="entry name" value="MFS general substrate transporter"/>
    <property type="match status" value="2"/>
</dbReference>
<feature type="transmembrane region" description="Helical" evidence="7">
    <location>
        <begin position="268"/>
        <end position="292"/>
    </location>
</feature>
<dbReference type="Pfam" id="PF07690">
    <property type="entry name" value="MFS_1"/>
    <property type="match status" value="1"/>
</dbReference>
<evidence type="ECO:0000256" key="4">
    <source>
        <dbReference type="ARBA" id="ARBA00022989"/>
    </source>
</evidence>
<feature type="transmembrane region" description="Helical" evidence="7">
    <location>
        <begin position="50"/>
        <end position="69"/>
    </location>
</feature>
<feature type="transmembrane region" description="Helical" evidence="7">
    <location>
        <begin position="312"/>
        <end position="331"/>
    </location>
</feature>
<evidence type="ECO:0000256" key="6">
    <source>
        <dbReference type="ARBA" id="ARBA00023251"/>
    </source>
</evidence>
<feature type="transmembrane region" description="Helical" evidence="7">
    <location>
        <begin position="408"/>
        <end position="427"/>
    </location>
</feature>
<evidence type="ECO:0000256" key="1">
    <source>
        <dbReference type="ARBA" id="ARBA00004651"/>
    </source>
</evidence>
<keyword evidence="6" id="KW-0046">Antibiotic resistance</keyword>
<feature type="domain" description="Major facilitator superfamily (MFS) profile" evidence="8">
    <location>
        <begin position="15"/>
        <end position="463"/>
    </location>
</feature>
<feature type="transmembrane region" description="Helical" evidence="7">
    <location>
        <begin position="81"/>
        <end position="100"/>
    </location>
</feature>
<feature type="transmembrane region" description="Helical" evidence="7">
    <location>
        <begin position="12"/>
        <end position="30"/>
    </location>
</feature>
<feature type="transmembrane region" description="Helical" evidence="7">
    <location>
        <begin position="169"/>
        <end position="188"/>
    </location>
</feature>
<feature type="transmembrane region" description="Helical" evidence="7">
    <location>
        <begin position="106"/>
        <end position="126"/>
    </location>
</feature>
<protein>
    <submittedName>
        <fullName evidence="9">MFS transporter</fullName>
    </submittedName>
</protein>
<feature type="transmembrane region" description="Helical" evidence="7">
    <location>
        <begin position="138"/>
        <end position="157"/>
    </location>
</feature>
<evidence type="ECO:0000259" key="8">
    <source>
        <dbReference type="PROSITE" id="PS50850"/>
    </source>
</evidence>
<evidence type="ECO:0000256" key="2">
    <source>
        <dbReference type="ARBA" id="ARBA00022448"/>
    </source>
</evidence>
<dbReference type="Proteomes" id="UP001585080">
    <property type="component" value="Unassembled WGS sequence"/>
</dbReference>
<dbReference type="PROSITE" id="PS50850">
    <property type="entry name" value="MFS"/>
    <property type="match status" value="1"/>
</dbReference>
<comment type="subcellular location">
    <subcellularLocation>
        <location evidence="1">Cell membrane</location>
        <topology evidence="1">Multi-pass membrane protein</topology>
    </subcellularLocation>
</comment>
<dbReference type="InterPro" id="IPR036259">
    <property type="entry name" value="MFS_trans_sf"/>
</dbReference>
<comment type="caution">
    <text evidence="9">The sequence shown here is derived from an EMBL/GenBank/DDBJ whole genome shotgun (WGS) entry which is preliminary data.</text>
</comment>
<dbReference type="EMBL" id="JAYMRP010000031">
    <property type="protein sequence ID" value="MFB8776441.1"/>
    <property type="molecule type" value="Genomic_DNA"/>
</dbReference>
<feature type="transmembrane region" description="Helical" evidence="7">
    <location>
        <begin position="439"/>
        <end position="458"/>
    </location>
</feature>
<keyword evidence="10" id="KW-1185">Reference proteome</keyword>
<evidence type="ECO:0000256" key="3">
    <source>
        <dbReference type="ARBA" id="ARBA00022692"/>
    </source>
</evidence>
<name>A0ABV5EHW2_9ACTN</name>
<evidence type="ECO:0000256" key="7">
    <source>
        <dbReference type="SAM" id="Phobius"/>
    </source>
</evidence>
<proteinExistence type="predicted"/>
<gene>
    <name evidence="9" type="ORF">VSS16_27500</name>
</gene>
<evidence type="ECO:0000313" key="10">
    <source>
        <dbReference type="Proteomes" id="UP001585080"/>
    </source>
</evidence>
<feature type="transmembrane region" description="Helical" evidence="7">
    <location>
        <begin position="338"/>
        <end position="356"/>
    </location>
</feature>
<evidence type="ECO:0000313" key="9">
    <source>
        <dbReference type="EMBL" id="MFB8776441.1"/>
    </source>
</evidence>
<dbReference type="InterPro" id="IPR020846">
    <property type="entry name" value="MFS_dom"/>
</dbReference>
<feature type="transmembrane region" description="Helical" evidence="7">
    <location>
        <begin position="225"/>
        <end position="247"/>
    </location>
</feature>
<keyword evidence="2" id="KW-0813">Transport</keyword>